<dbReference type="Proteomes" id="UP001596434">
    <property type="component" value="Unassembled WGS sequence"/>
</dbReference>
<sequence length="210" mass="22076">MDPRTLVGRLGVRGTLKSVYHSYRHTGSPNALVFHSNVVTDIAPATTFDIGNRFEVGVSNPGASHPRMVRSAVTTTPDSSVTHEGTEAARIGPGSVVHVEGDFEMGDSYINSHARVLCGEAITIGDGVAIAWGVELLDDDRHRTGDGPRTAPVRIGDRVWIGHDVSISKGVSIGEGAIVASNSVVTADVPAETLVAGCPASVRRTDVEWS</sequence>
<reference evidence="2 3" key="1">
    <citation type="journal article" date="2019" name="Int. J. Syst. Evol. Microbiol.">
        <title>The Global Catalogue of Microorganisms (GCM) 10K type strain sequencing project: providing services to taxonomists for standard genome sequencing and annotation.</title>
        <authorList>
            <consortium name="The Broad Institute Genomics Platform"/>
            <consortium name="The Broad Institute Genome Sequencing Center for Infectious Disease"/>
            <person name="Wu L."/>
            <person name="Ma J."/>
        </authorList>
    </citation>
    <scope>NUCLEOTIDE SEQUENCE [LARGE SCALE GENOMIC DNA]</scope>
    <source>
        <strain evidence="2 3">GX21</strain>
    </source>
</reference>
<evidence type="ECO:0000313" key="3">
    <source>
        <dbReference type="Proteomes" id="UP001596434"/>
    </source>
</evidence>
<dbReference type="GO" id="GO:0016746">
    <property type="term" value="F:acyltransferase activity"/>
    <property type="evidence" value="ECO:0007669"/>
    <property type="project" value="UniProtKB-KW"/>
</dbReference>
<accession>A0ABD5ZVP7</accession>
<organism evidence="2 3">
    <name type="scientific">Haloplanus litoreus</name>
    <dbReference type="NCBI Taxonomy" id="767515"/>
    <lineage>
        <taxon>Archaea</taxon>
        <taxon>Methanobacteriati</taxon>
        <taxon>Methanobacteriota</taxon>
        <taxon>Stenosarchaea group</taxon>
        <taxon>Halobacteria</taxon>
        <taxon>Halobacteriales</taxon>
        <taxon>Haloferacaceae</taxon>
        <taxon>Haloplanus</taxon>
    </lineage>
</organism>
<dbReference type="PROSITE" id="PS00101">
    <property type="entry name" value="HEXAPEP_TRANSFERASES"/>
    <property type="match status" value="1"/>
</dbReference>
<protein>
    <submittedName>
        <fullName evidence="2">Acyltransferase</fullName>
    </submittedName>
</protein>
<keyword evidence="3" id="KW-1185">Reference proteome</keyword>
<dbReference type="InterPro" id="IPR051159">
    <property type="entry name" value="Hexapeptide_acetyltransf"/>
</dbReference>
<dbReference type="Gene3D" id="2.160.10.10">
    <property type="entry name" value="Hexapeptide repeat proteins"/>
    <property type="match status" value="1"/>
</dbReference>
<dbReference type="SUPFAM" id="SSF51161">
    <property type="entry name" value="Trimeric LpxA-like enzymes"/>
    <property type="match status" value="1"/>
</dbReference>
<dbReference type="InterPro" id="IPR018357">
    <property type="entry name" value="Hexapep_transf_CS"/>
</dbReference>
<dbReference type="InterPro" id="IPR011004">
    <property type="entry name" value="Trimer_LpxA-like_sf"/>
</dbReference>
<dbReference type="EMBL" id="JBHTAT010000001">
    <property type="protein sequence ID" value="MFC7254436.1"/>
    <property type="molecule type" value="Genomic_DNA"/>
</dbReference>
<keyword evidence="1" id="KW-0808">Transferase</keyword>
<dbReference type="PANTHER" id="PTHR23416">
    <property type="entry name" value="SIALIC ACID SYNTHASE-RELATED"/>
    <property type="match status" value="1"/>
</dbReference>
<dbReference type="GeneID" id="96952750"/>
<dbReference type="RefSeq" id="WP_379702639.1">
    <property type="nucleotide sequence ID" value="NZ_JBHTAT010000001.1"/>
</dbReference>
<gene>
    <name evidence="2" type="ORF">ACFQKE_03830</name>
</gene>
<evidence type="ECO:0000256" key="1">
    <source>
        <dbReference type="ARBA" id="ARBA00022679"/>
    </source>
</evidence>
<dbReference type="AlphaFoldDB" id="A0ABD5ZVP7"/>
<name>A0ABD5ZVP7_9EURY</name>
<proteinExistence type="predicted"/>
<dbReference type="CDD" id="cd04647">
    <property type="entry name" value="LbH_MAT_like"/>
    <property type="match status" value="1"/>
</dbReference>
<dbReference type="Pfam" id="PF00132">
    <property type="entry name" value="Hexapep"/>
    <property type="match status" value="1"/>
</dbReference>
<evidence type="ECO:0000313" key="2">
    <source>
        <dbReference type="EMBL" id="MFC7254436.1"/>
    </source>
</evidence>
<dbReference type="InterPro" id="IPR001451">
    <property type="entry name" value="Hexapep"/>
</dbReference>
<keyword evidence="2" id="KW-0012">Acyltransferase</keyword>
<comment type="caution">
    <text evidence="2">The sequence shown here is derived from an EMBL/GenBank/DDBJ whole genome shotgun (WGS) entry which is preliminary data.</text>
</comment>